<gene>
    <name evidence="2" type="ORF">ETD85_23865</name>
</gene>
<dbReference type="Proteomes" id="UP000306628">
    <property type="component" value="Unassembled WGS sequence"/>
</dbReference>
<accession>A0A5S4GGJ8</accession>
<dbReference type="Pfam" id="PF19457">
    <property type="entry name" value="DUF5994"/>
    <property type="match status" value="1"/>
</dbReference>
<proteinExistence type="predicted"/>
<protein>
    <submittedName>
        <fullName evidence="2">Uncharacterized protein</fullName>
    </submittedName>
</protein>
<dbReference type="InterPro" id="IPR046036">
    <property type="entry name" value="DUF5994"/>
</dbReference>
<dbReference type="AlphaFoldDB" id="A0A5S4GGJ8"/>
<evidence type="ECO:0000313" key="3">
    <source>
        <dbReference type="Proteomes" id="UP000306628"/>
    </source>
</evidence>
<sequence length="189" mass="19552">MTPTLVSQRSTLNPVSSAVTPAGSALRLVLDPALDRRAVVDGAWWPGSSDASAELAGLITAVDERLGRTTLRVGVHRDAWEHIPRRIPAQGRNVRVGWFRHGDPHVITLIPTTGEPVVLLIVPPGTAAGAAEATLRLAAQDLAGLTTDDILTLASLPPDPAARAATAGSPGPVTGQEATSSIRPPSARA</sequence>
<evidence type="ECO:0000256" key="1">
    <source>
        <dbReference type="SAM" id="MobiDB-lite"/>
    </source>
</evidence>
<evidence type="ECO:0000313" key="2">
    <source>
        <dbReference type="EMBL" id="TMR32085.1"/>
    </source>
</evidence>
<feature type="region of interest" description="Disordered" evidence="1">
    <location>
        <begin position="156"/>
        <end position="189"/>
    </location>
</feature>
<dbReference type="OrthoDB" id="3785441at2"/>
<name>A0A5S4GGJ8_9ACTN</name>
<reference evidence="2 3" key="1">
    <citation type="submission" date="2019-05" db="EMBL/GenBank/DDBJ databases">
        <title>Draft genome sequence of Nonomuraea zeae DSM 100528.</title>
        <authorList>
            <person name="Saricaoglu S."/>
            <person name="Isik K."/>
        </authorList>
    </citation>
    <scope>NUCLEOTIDE SEQUENCE [LARGE SCALE GENOMIC DNA]</scope>
    <source>
        <strain evidence="2 3">DSM 100528</strain>
    </source>
</reference>
<comment type="caution">
    <text evidence="2">The sequence shown here is derived from an EMBL/GenBank/DDBJ whole genome shotgun (WGS) entry which is preliminary data.</text>
</comment>
<dbReference type="RefSeq" id="WP_138691999.1">
    <property type="nucleotide sequence ID" value="NZ_JBHSAZ010000107.1"/>
</dbReference>
<keyword evidence="3" id="KW-1185">Reference proteome</keyword>
<organism evidence="2 3">
    <name type="scientific">Nonomuraea zeae</name>
    <dbReference type="NCBI Taxonomy" id="1642303"/>
    <lineage>
        <taxon>Bacteria</taxon>
        <taxon>Bacillati</taxon>
        <taxon>Actinomycetota</taxon>
        <taxon>Actinomycetes</taxon>
        <taxon>Streptosporangiales</taxon>
        <taxon>Streptosporangiaceae</taxon>
        <taxon>Nonomuraea</taxon>
    </lineage>
</organism>
<dbReference type="EMBL" id="VCKX01000074">
    <property type="protein sequence ID" value="TMR32085.1"/>
    <property type="molecule type" value="Genomic_DNA"/>
</dbReference>